<feature type="transmembrane region" description="Helical" evidence="1">
    <location>
        <begin position="42"/>
        <end position="61"/>
    </location>
</feature>
<protein>
    <submittedName>
        <fullName evidence="2">Uncharacterized protein</fullName>
    </submittedName>
</protein>
<evidence type="ECO:0000256" key="1">
    <source>
        <dbReference type="SAM" id="Phobius"/>
    </source>
</evidence>
<proteinExistence type="predicted"/>
<organism evidence="2">
    <name type="scientific">Amphora coffeiformis</name>
    <dbReference type="NCBI Taxonomy" id="265554"/>
    <lineage>
        <taxon>Eukaryota</taxon>
        <taxon>Sar</taxon>
        <taxon>Stramenopiles</taxon>
        <taxon>Ochrophyta</taxon>
        <taxon>Bacillariophyta</taxon>
        <taxon>Bacillariophyceae</taxon>
        <taxon>Bacillariophycidae</taxon>
        <taxon>Thalassiophysales</taxon>
        <taxon>Catenulaceae</taxon>
        <taxon>Amphora</taxon>
    </lineage>
</organism>
<accession>A0A7S3L7Q2</accession>
<sequence length="255" mass="28893">MAAVIGRGIKKGLNGIGGKNIQLGEVYDENVQFRGPLNSTFAPYYIVVVSMNSVAILAGIFSQFDFHYNQRYTRFDRMDTWYLTNAVFAILHILAAVYIVHKIEQPNNPNVRSTGDAENPAFDYNQLHGTVNTPPPPMNPNYIQAHEVVVVPMDRIKNTTSFPHAPPRVPAKVITEPLTWARIKYVLSEDEFVAIYILIFAMYMAWHYFMDFSHINYYAYPAIQLVMRCADIFVVAGPASLLFSIVYTLVTKAND</sequence>
<dbReference type="AlphaFoldDB" id="A0A7S3L7Q2"/>
<keyword evidence="1" id="KW-1133">Transmembrane helix</keyword>
<feature type="transmembrane region" description="Helical" evidence="1">
    <location>
        <begin position="81"/>
        <end position="100"/>
    </location>
</feature>
<evidence type="ECO:0000313" key="2">
    <source>
        <dbReference type="EMBL" id="CAE0414174.1"/>
    </source>
</evidence>
<keyword evidence="1" id="KW-0812">Transmembrane</keyword>
<keyword evidence="1" id="KW-0472">Membrane</keyword>
<dbReference type="EMBL" id="HBIM01014187">
    <property type="protein sequence ID" value="CAE0414174.1"/>
    <property type="molecule type" value="Transcribed_RNA"/>
</dbReference>
<reference evidence="2" key="1">
    <citation type="submission" date="2021-01" db="EMBL/GenBank/DDBJ databases">
        <authorList>
            <person name="Corre E."/>
            <person name="Pelletier E."/>
            <person name="Niang G."/>
            <person name="Scheremetjew M."/>
            <person name="Finn R."/>
            <person name="Kale V."/>
            <person name="Holt S."/>
            <person name="Cochrane G."/>
            <person name="Meng A."/>
            <person name="Brown T."/>
            <person name="Cohen L."/>
        </authorList>
    </citation>
    <scope>NUCLEOTIDE SEQUENCE</scope>
    <source>
        <strain evidence="2">CCMP127</strain>
    </source>
</reference>
<gene>
    <name evidence="2" type="ORF">ACOF00016_LOCUS11417</name>
</gene>
<feature type="transmembrane region" description="Helical" evidence="1">
    <location>
        <begin position="192"/>
        <end position="210"/>
    </location>
</feature>
<feature type="transmembrane region" description="Helical" evidence="1">
    <location>
        <begin position="230"/>
        <end position="250"/>
    </location>
</feature>
<name>A0A7S3L7Q2_9STRA</name>